<gene>
    <name evidence="2" type="ORF">SAMN05216266_10942</name>
</gene>
<keyword evidence="1" id="KW-1133">Transmembrane helix</keyword>
<dbReference type="STRING" id="490629.SAMN05216266_10942"/>
<feature type="transmembrane region" description="Helical" evidence="1">
    <location>
        <begin position="304"/>
        <end position="321"/>
    </location>
</feature>
<dbReference type="AlphaFoldDB" id="A0A1I1ADS2"/>
<feature type="transmembrane region" description="Helical" evidence="1">
    <location>
        <begin position="215"/>
        <end position="238"/>
    </location>
</feature>
<dbReference type="OrthoDB" id="10019358at2"/>
<keyword evidence="1" id="KW-0812">Transmembrane</keyword>
<feature type="transmembrane region" description="Helical" evidence="1">
    <location>
        <begin position="63"/>
        <end position="85"/>
    </location>
</feature>
<dbReference type="RefSeq" id="WP_091674065.1">
    <property type="nucleotide sequence ID" value="NZ_FOKG01000009.1"/>
</dbReference>
<feature type="transmembrane region" description="Helical" evidence="1">
    <location>
        <begin position="151"/>
        <end position="171"/>
    </location>
</feature>
<feature type="transmembrane region" description="Helical" evidence="1">
    <location>
        <begin position="259"/>
        <end position="284"/>
    </location>
</feature>
<evidence type="ECO:0000313" key="3">
    <source>
        <dbReference type="Proteomes" id="UP000243799"/>
    </source>
</evidence>
<dbReference type="PROSITE" id="PS51257">
    <property type="entry name" value="PROKAR_LIPOPROTEIN"/>
    <property type="match status" value="1"/>
</dbReference>
<sequence length="322" mass="31398">MLGRVAAFIPVVLAVAAAGAGWWLLGGLVLAACLAYCAQRAGLPRIPAAQDGPPSGSVRLRTALRVASAVAVLAVCAAMFGAYTVPGLGPLGPVALVLLVVVARVAGVTIPAELLRWGGGLLVVAGLVFVAVCFAVAPAQAVTAPNGGGPSGVLFAAAVALPMFAGGGVLLRSWRLALAAGLGLLVAVAALYQSGPFRLGLAPTSMRDVLAAADAQLLVPVLAVVIGLATLGAAVAAMEAVAEVASDSAPDVRGRLVTAVPAGLPAAVLAVALGPAAALVLAAVLTLAEVLTAGMSLRTPTGRVTVVLTALLLAGLSLPLLS</sequence>
<accession>A0A1I1ADS2</accession>
<feature type="transmembrane region" description="Helical" evidence="1">
    <location>
        <begin position="117"/>
        <end position="139"/>
    </location>
</feature>
<feature type="transmembrane region" description="Helical" evidence="1">
    <location>
        <begin position="176"/>
        <end position="195"/>
    </location>
</feature>
<feature type="transmembrane region" description="Helical" evidence="1">
    <location>
        <begin position="6"/>
        <end position="37"/>
    </location>
</feature>
<reference evidence="3" key="1">
    <citation type="submission" date="2016-10" db="EMBL/GenBank/DDBJ databases">
        <authorList>
            <person name="Varghese N."/>
            <person name="Submissions S."/>
        </authorList>
    </citation>
    <scope>NUCLEOTIDE SEQUENCE [LARGE SCALE GENOMIC DNA]</scope>
    <source>
        <strain evidence="3">CGMCC 4.3568</strain>
    </source>
</reference>
<protein>
    <submittedName>
        <fullName evidence="2">Uncharacterized protein</fullName>
    </submittedName>
</protein>
<proteinExistence type="predicted"/>
<dbReference type="EMBL" id="FOKG01000009">
    <property type="protein sequence ID" value="SFB36155.1"/>
    <property type="molecule type" value="Genomic_DNA"/>
</dbReference>
<evidence type="ECO:0000313" key="2">
    <source>
        <dbReference type="EMBL" id="SFB36155.1"/>
    </source>
</evidence>
<feature type="transmembrane region" description="Helical" evidence="1">
    <location>
        <begin position="91"/>
        <end position="110"/>
    </location>
</feature>
<organism evidence="2 3">
    <name type="scientific">Amycolatopsis marina</name>
    <dbReference type="NCBI Taxonomy" id="490629"/>
    <lineage>
        <taxon>Bacteria</taxon>
        <taxon>Bacillati</taxon>
        <taxon>Actinomycetota</taxon>
        <taxon>Actinomycetes</taxon>
        <taxon>Pseudonocardiales</taxon>
        <taxon>Pseudonocardiaceae</taxon>
        <taxon>Amycolatopsis</taxon>
    </lineage>
</organism>
<evidence type="ECO:0000256" key="1">
    <source>
        <dbReference type="SAM" id="Phobius"/>
    </source>
</evidence>
<dbReference type="Proteomes" id="UP000243799">
    <property type="component" value="Unassembled WGS sequence"/>
</dbReference>
<keyword evidence="3" id="KW-1185">Reference proteome</keyword>
<name>A0A1I1ADS2_9PSEU</name>
<keyword evidence="1" id="KW-0472">Membrane</keyword>